<comment type="caution">
    <text evidence="2">The sequence shown here is derived from an EMBL/GenBank/DDBJ whole genome shotgun (WGS) entry which is preliminary data.</text>
</comment>
<reference evidence="2" key="1">
    <citation type="journal article" date="2022" name="bioRxiv">
        <title>Sequencing and chromosome-scale assembly of the giantPleurodeles waltlgenome.</title>
        <authorList>
            <person name="Brown T."/>
            <person name="Elewa A."/>
            <person name="Iarovenko S."/>
            <person name="Subramanian E."/>
            <person name="Araus A.J."/>
            <person name="Petzold A."/>
            <person name="Susuki M."/>
            <person name="Suzuki K.-i.T."/>
            <person name="Hayashi T."/>
            <person name="Toyoda A."/>
            <person name="Oliveira C."/>
            <person name="Osipova E."/>
            <person name="Leigh N.D."/>
            <person name="Simon A."/>
            <person name="Yun M.H."/>
        </authorList>
    </citation>
    <scope>NUCLEOTIDE SEQUENCE</scope>
    <source>
        <strain evidence="2">20211129_DDA</strain>
        <tissue evidence="2">Liver</tissue>
    </source>
</reference>
<dbReference type="AlphaFoldDB" id="A0AAV7L9Z3"/>
<evidence type="ECO:0000256" key="1">
    <source>
        <dbReference type="SAM" id="MobiDB-lite"/>
    </source>
</evidence>
<proteinExistence type="predicted"/>
<evidence type="ECO:0000313" key="2">
    <source>
        <dbReference type="EMBL" id="KAJ1085513.1"/>
    </source>
</evidence>
<sequence>MTNRREQFNASFGETSYGAHLCKFKVLGYHLGWSWCSNPGILEASLHGMALGEDCDGRSGTPSIPTAGRSALNAKPWEAGKGQCEDARRACVGACQLIAPGTGGKRKVKGVRAGKPGRGLPQKAPDRCSARALSQKHAHVPGHACSGKAARAKESRRRRCSGDADLCLPLIHPRVLVRPRAPGRPWSRLTEASHSACGCVHIGLHLFKAAT</sequence>
<feature type="region of interest" description="Disordered" evidence="1">
    <location>
        <begin position="106"/>
        <end position="125"/>
    </location>
</feature>
<keyword evidence="3" id="KW-1185">Reference proteome</keyword>
<gene>
    <name evidence="2" type="ORF">NDU88_005645</name>
</gene>
<accession>A0AAV7L9Z3</accession>
<name>A0AAV7L9Z3_PLEWA</name>
<evidence type="ECO:0000313" key="3">
    <source>
        <dbReference type="Proteomes" id="UP001066276"/>
    </source>
</evidence>
<organism evidence="2 3">
    <name type="scientific">Pleurodeles waltl</name>
    <name type="common">Iberian ribbed newt</name>
    <dbReference type="NCBI Taxonomy" id="8319"/>
    <lineage>
        <taxon>Eukaryota</taxon>
        <taxon>Metazoa</taxon>
        <taxon>Chordata</taxon>
        <taxon>Craniata</taxon>
        <taxon>Vertebrata</taxon>
        <taxon>Euteleostomi</taxon>
        <taxon>Amphibia</taxon>
        <taxon>Batrachia</taxon>
        <taxon>Caudata</taxon>
        <taxon>Salamandroidea</taxon>
        <taxon>Salamandridae</taxon>
        <taxon>Pleurodelinae</taxon>
        <taxon>Pleurodeles</taxon>
    </lineage>
</organism>
<dbReference type="EMBL" id="JANPWB010000016">
    <property type="protein sequence ID" value="KAJ1085513.1"/>
    <property type="molecule type" value="Genomic_DNA"/>
</dbReference>
<protein>
    <submittedName>
        <fullName evidence="2">Uncharacterized protein</fullName>
    </submittedName>
</protein>
<dbReference type="Proteomes" id="UP001066276">
    <property type="component" value="Chromosome 12"/>
</dbReference>